<dbReference type="Proteomes" id="UP000436047">
    <property type="component" value="Unassembled WGS sequence"/>
</dbReference>
<proteinExistence type="predicted"/>
<gene>
    <name evidence="1" type="ORF">FYJ45_24885</name>
</gene>
<dbReference type="AlphaFoldDB" id="A0A6N7W9X7"/>
<evidence type="ECO:0000313" key="2">
    <source>
        <dbReference type="Proteomes" id="UP000436047"/>
    </source>
</evidence>
<protein>
    <submittedName>
        <fullName evidence="1">Uncharacterized protein</fullName>
    </submittedName>
</protein>
<accession>A0A6N7W9X7</accession>
<name>A0A6N7W9X7_9FIRM</name>
<comment type="caution">
    <text evidence="1">The sequence shown here is derived from an EMBL/GenBank/DDBJ whole genome shotgun (WGS) entry which is preliminary data.</text>
</comment>
<dbReference type="RefSeq" id="WP_154467747.1">
    <property type="nucleotide sequence ID" value="NZ_VUMI01000063.1"/>
</dbReference>
<organism evidence="1 2">
    <name type="scientific">Eisenbergiella porci</name>
    <dbReference type="NCBI Taxonomy" id="2652274"/>
    <lineage>
        <taxon>Bacteria</taxon>
        <taxon>Bacillati</taxon>
        <taxon>Bacillota</taxon>
        <taxon>Clostridia</taxon>
        <taxon>Lachnospirales</taxon>
        <taxon>Lachnospiraceae</taxon>
        <taxon>Eisenbergiella</taxon>
    </lineage>
</organism>
<dbReference type="GeneID" id="86056249"/>
<keyword evidence="2" id="KW-1185">Reference proteome</keyword>
<sequence length="105" mass="11620">MENACRYGGLQIMHVVPRSQLGLGIEQNGALGCIGHHGILDNGNRGLRGEMQAMLEDYMQGMYPGWSREAVTYSKYGKKQVWEAPGGSRNTQDNMDGISFLEEIV</sequence>
<reference evidence="1 2" key="1">
    <citation type="submission" date="2019-08" db="EMBL/GenBank/DDBJ databases">
        <title>In-depth cultivation of the pig gut microbiome towards novel bacterial diversity and tailored functional studies.</title>
        <authorList>
            <person name="Wylensek D."/>
            <person name="Hitch T.C.A."/>
            <person name="Clavel T."/>
        </authorList>
    </citation>
    <scope>NUCLEOTIDE SEQUENCE [LARGE SCALE GENOMIC DNA]</scope>
    <source>
        <strain evidence="1 2">WCA-389-WT-23B</strain>
    </source>
</reference>
<evidence type="ECO:0000313" key="1">
    <source>
        <dbReference type="EMBL" id="MSS91352.1"/>
    </source>
</evidence>
<dbReference type="EMBL" id="VUMI01000063">
    <property type="protein sequence ID" value="MSS91352.1"/>
    <property type="molecule type" value="Genomic_DNA"/>
</dbReference>